<dbReference type="RefSeq" id="WP_377141297.1">
    <property type="nucleotide sequence ID" value="NZ_JBHTIA010000003.1"/>
</dbReference>
<feature type="signal peptide" evidence="1">
    <location>
        <begin position="1"/>
        <end position="20"/>
    </location>
</feature>
<feature type="chain" id="PRO_5047186842" evidence="1">
    <location>
        <begin position="21"/>
        <end position="416"/>
    </location>
</feature>
<dbReference type="InterPro" id="IPR038765">
    <property type="entry name" value="Papain-like_cys_pep_sf"/>
</dbReference>
<gene>
    <name evidence="3" type="ORF">ACFQZI_08855</name>
</gene>
<keyword evidence="4" id="KW-1185">Reference proteome</keyword>
<dbReference type="InterPro" id="IPR002931">
    <property type="entry name" value="Transglutaminase-like"/>
</dbReference>
<comment type="caution">
    <text evidence="3">The sequence shown here is derived from an EMBL/GenBank/DDBJ whole genome shotgun (WGS) entry which is preliminary data.</text>
</comment>
<sequence length="416" mass="48123">MKLKLTLSAIIIFSGGSLFAQNAPTNPFDKFANNQSGLIQKAYDKRDDAEGLKLMTELVVKYRELNADDKRTYKGYLTNNWYNVSCLYSLINKKAEALSTLDSAVHYGYTNYRHLMEDSDFANIKNEQKFKQIADNVRSVGDYKYILQKAEKFNAKDTRKIPVFTYQPASNANLVAIRKNFKLDSIAGKGDEASKAINILKWVHNTVNHDGQHESGITKINANEIISKATAKKIGVSCGELATTLNECYLAMGWKSRKVYCFPKDSLKVDYDSHVINVVYLPTLSKWVWMDPTNNAYVKDENNKLLSVAEVRERLIKNQPLFVNDDANWNNRQKITREFYLDNYMAKNLYRMYSPLRNEYDYETRDKNKTITYVNLLPVEYFKQSPDKTEEKNDLTNLTIERYRTNNADAFWNVDK</sequence>
<protein>
    <submittedName>
        <fullName evidence="3">TPR end-of-group domain-containing protein</fullName>
    </submittedName>
</protein>
<name>A0ABW2ZFH8_9SPHI</name>
<reference evidence="4" key="1">
    <citation type="journal article" date="2019" name="Int. J. Syst. Evol. Microbiol.">
        <title>The Global Catalogue of Microorganisms (GCM) 10K type strain sequencing project: providing services to taxonomists for standard genome sequencing and annotation.</title>
        <authorList>
            <consortium name="The Broad Institute Genomics Platform"/>
            <consortium name="The Broad Institute Genome Sequencing Center for Infectious Disease"/>
            <person name="Wu L."/>
            <person name="Ma J."/>
        </authorList>
    </citation>
    <scope>NUCLEOTIDE SEQUENCE [LARGE SCALE GENOMIC DNA]</scope>
    <source>
        <strain evidence="4">CCUG 60742</strain>
    </source>
</reference>
<dbReference type="Pfam" id="PF01841">
    <property type="entry name" value="Transglut_core"/>
    <property type="match status" value="1"/>
</dbReference>
<proteinExistence type="predicted"/>
<evidence type="ECO:0000313" key="4">
    <source>
        <dbReference type="Proteomes" id="UP001597073"/>
    </source>
</evidence>
<evidence type="ECO:0000256" key="1">
    <source>
        <dbReference type="SAM" id="SignalP"/>
    </source>
</evidence>
<dbReference type="EMBL" id="JBHTIA010000003">
    <property type="protein sequence ID" value="MFD0764963.1"/>
    <property type="molecule type" value="Genomic_DNA"/>
</dbReference>
<feature type="domain" description="Transglutaminase-like" evidence="2">
    <location>
        <begin position="186"/>
        <end position="292"/>
    </location>
</feature>
<dbReference type="SUPFAM" id="SSF54001">
    <property type="entry name" value="Cysteine proteinases"/>
    <property type="match status" value="1"/>
</dbReference>
<dbReference type="Gene3D" id="3.10.620.30">
    <property type="match status" value="1"/>
</dbReference>
<dbReference type="Proteomes" id="UP001597073">
    <property type="component" value="Unassembled WGS sequence"/>
</dbReference>
<organism evidence="3 4">
    <name type="scientific">Mucilaginibacter lutimaris</name>
    <dbReference type="NCBI Taxonomy" id="931629"/>
    <lineage>
        <taxon>Bacteria</taxon>
        <taxon>Pseudomonadati</taxon>
        <taxon>Bacteroidota</taxon>
        <taxon>Sphingobacteriia</taxon>
        <taxon>Sphingobacteriales</taxon>
        <taxon>Sphingobacteriaceae</taxon>
        <taxon>Mucilaginibacter</taxon>
    </lineage>
</organism>
<accession>A0ABW2ZFH8</accession>
<evidence type="ECO:0000313" key="3">
    <source>
        <dbReference type="EMBL" id="MFD0764963.1"/>
    </source>
</evidence>
<dbReference type="NCBIfam" id="NF047558">
    <property type="entry name" value="TPR_END_plus"/>
    <property type="match status" value="1"/>
</dbReference>
<keyword evidence="1" id="KW-0732">Signal</keyword>
<evidence type="ECO:0000259" key="2">
    <source>
        <dbReference type="Pfam" id="PF01841"/>
    </source>
</evidence>